<dbReference type="Proteomes" id="UP000182783">
    <property type="component" value="Unassembled WGS sequence"/>
</dbReference>
<dbReference type="InterPro" id="IPR012827">
    <property type="entry name" value="Hemerythrin_metal-bd"/>
</dbReference>
<dbReference type="GO" id="GO:0046872">
    <property type="term" value="F:metal ion binding"/>
    <property type="evidence" value="ECO:0007669"/>
    <property type="project" value="UniProtKB-KW"/>
</dbReference>
<comment type="similarity">
    <text evidence="1">Belongs to the hemerythrin family.</text>
</comment>
<dbReference type="Pfam" id="PF01814">
    <property type="entry name" value="Hemerythrin"/>
    <property type="match status" value="1"/>
</dbReference>
<feature type="domain" description="Hemerythrin-like" evidence="4">
    <location>
        <begin position="11"/>
        <end position="125"/>
    </location>
</feature>
<dbReference type="RefSeq" id="WP_062528077.1">
    <property type="nucleotide sequence ID" value="NZ_CP048429.1"/>
</dbReference>
<dbReference type="EMBL" id="FNGM01000001">
    <property type="protein sequence ID" value="SDL13712.1"/>
    <property type="molecule type" value="Genomic_DNA"/>
</dbReference>
<reference evidence="5 6" key="1">
    <citation type="submission" date="2016-10" db="EMBL/GenBank/DDBJ databases">
        <authorList>
            <person name="de Groot N.N."/>
        </authorList>
    </citation>
    <scope>NUCLEOTIDE SEQUENCE [LARGE SCALE GENOMIC DNA]</scope>
    <source>
        <strain evidence="5 6">CGMCC 1.10239</strain>
    </source>
</reference>
<dbReference type="Gene3D" id="1.20.120.50">
    <property type="entry name" value="Hemerythrin-like"/>
    <property type="match status" value="1"/>
</dbReference>
<dbReference type="InterPro" id="IPR016131">
    <property type="entry name" value="Haemerythrin_Fe_BS"/>
</dbReference>
<dbReference type="InterPro" id="IPR050669">
    <property type="entry name" value="Hemerythrin"/>
</dbReference>
<dbReference type="SUPFAM" id="SSF47188">
    <property type="entry name" value="Hemerythrin-like"/>
    <property type="match status" value="1"/>
</dbReference>
<keyword evidence="2" id="KW-0479">Metal-binding</keyword>
<keyword evidence="3" id="KW-0408">Iron</keyword>
<evidence type="ECO:0000313" key="6">
    <source>
        <dbReference type="Proteomes" id="UP000182783"/>
    </source>
</evidence>
<dbReference type="InterPro" id="IPR035938">
    <property type="entry name" value="Hemerythrin-like_sf"/>
</dbReference>
<name>A0A1G9HLF4_9BACL</name>
<proteinExistence type="inferred from homology"/>
<dbReference type="OrthoDB" id="9797092at2"/>
<gene>
    <name evidence="5" type="ORF">SAMN05216191_101910</name>
</gene>
<protein>
    <submittedName>
        <fullName evidence="5">Hemerythrin</fullName>
    </submittedName>
</protein>
<dbReference type="CDD" id="cd12107">
    <property type="entry name" value="Hemerythrin"/>
    <property type="match status" value="1"/>
</dbReference>
<organism evidence="5 6">
    <name type="scientific">Paenibacillus jilunlii</name>
    <dbReference type="NCBI Taxonomy" id="682956"/>
    <lineage>
        <taxon>Bacteria</taxon>
        <taxon>Bacillati</taxon>
        <taxon>Bacillota</taxon>
        <taxon>Bacilli</taxon>
        <taxon>Bacillales</taxon>
        <taxon>Paenibacillaceae</taxon>
        <taxon>Paenibacillus</taxon>
    </lineage>
</organism>
<dbReference type="PANTHER" id="PTHR37164:SF1">
    <property type="entry name" value="BACTERIOHEMERYTHRIN"/>
    <property type="match status" value="1"/>
</dbReference>
<evidence type="ECO:0000256" key="3">
    <source>
        <dbReference type="ARBA" id="ARBA00023004"/>
    </source>
</evidence>
<evidence type="ECO:0000256" key="1">
    <source>
        <dbReference type="ARBA" id="ARBA00010587"/>
    </source>
</evidence>
<dbReference type="NCBIfam" id="TIGR02481">
    <property type="entry name" value="hemeryth_dom"/>
    <property type="match status" value="1"/>
</dbReference>
<evidence type="ECO:0000256" key="2">
    <source>
        <dbReference type="ARBA" id="ARBA00022723"/>
    </source>
</evidence>
<dbReference type="InterPro" id="IPR012312">
    <property type="entry name" value="Hemerythrin-like"/>
</dbReference>
<dbReference type="PANTHER" id="PTHR37164">
    <property type="entry name" value="BACTERIOHEMERYTHRIN"/>
    <property type="match status" value="1"/>
</dbReference>
<accession>A0A1G9HLF4</accession>
<dbReference type="NCBIfam" id="NF033749">
    <property type="entry name" value="bact_hemeryth"/>
    <property type="match status" value="1"/>
</dbReference>
<evidence type="ECO:0000313" key="5">
    <source>
        <dbReference type="EMBL" id="SDL13712.1"/>
    </source>
</evidence>
<evidence type="ECO:0000259" key="4">
    <source>
        <dbReference type="Pfam" id="PF01814"/>
    </source>
</evidence>
<sequence>MINWKDSYDIGVEKIDCQHRQLLGKLNEFFEACTNQQGKEKIEETLKFLKEYTLEHFSDEENLMQDIDFPELAEHRKTHAEFVKTVLDLEESIQTKGVSVLSTIKLNRTLTDWLLNHINKCDKLIGQCIASKGNEAV</sequence>
<dbReference type="AlphaFoldDB" id="A0A1G9HLF4"/>
<dbReference type="PROSITE" id="PS00550">
    <property type="entry name" value="HEMERYTHRINS"/>
    <property type="match status" value="1"/>
</dbReference>